<dbReference type="InterPro" id="IPR015889">
    <property type="entry name" value="Intradiol_dOase_core"/>
</dbReference>
<feature type="domain" description="Intradiol ring-cleavage dioxygenases" evidence="7">
    <location>
        <begin position="138"/>
        <end position="166"/>
    </location>
</feature>
<evidence type="ECO:0000259" key="7">
    <source>
        <dbReference type="PROSITE" id="PS00083"/>
    </source>
</evidence>
<dbReference type="GO" id="GO:0018576">
    <property type="term" value="F:catechol 1,2-dioxygenase activity"/>
    <property type="evidence" value="ECO:0007669"/>
    <property type="project" value="UniProtKB-EC"/>
</dbReference>
<accession>A0A1B1KIT2</accession>
<dbReference type="EMBL" id="CP009112">
    <property type="protein sequence ID" value="ANS32522.1"/>
    <property type="molecule type" value="Genomic_DNA"/>
</dbReference>
<dbReference type="GO" id="GO:0008199">
    <property type="term" value="F:ferric iron binding"/>
    <property type="evidence" value="ECO:0007669"/>
    <property type="project" value="InterPro"/>
</dbReference>
<evidence type="ECO:0000256" key="1">
    <source>
        <dbReference type="ARBA" id="ARBA00001965"/>
    </source>
</evidence>
<dbReference type="GO" id="GO:0009712">
    <property type="term" value="P:catechol-containing compound metabolic process"/>
    <property type="evidence" value="ECO:0007669"/>
    <property type="project" value="InterPro"/>
</dbReference>
<gene>
    <name evidence="8" type="ORF">R1CP_39695</name>
</gene>
<dbReference type="PATRIC" id="fig|37919.13.peg.8363"/>
<evidence type="ECO:0000256" key="4">
    <source>
        <dbReference type="ARBA" id="ARBA00022964"/>
    </source>
</evidence>
<protein>
    <submittedName>
        <fullName evidence="8">Catechol 1,2 dioxygenase</fullName>
        <ecNumber evidence="8">1.13.11.1</ecNumber>
    </submittedName>
</protein>
<evidence type="ECO:0000256" key="5">
    <source>
        <dbReference type="ARBA" id="ARBA00023002"/>
    </source>
</evidence>
<dbReference type="AlphaFoldDB" id="A0A1B1KIT2"/>
<proteinExistence type="inferred from homology"/>
<comment type="cofactor">
    <cofactor evidence="1">
        <name>Fe(3+)</name>
        <dbReference type="ChEBI" id="CHEBI:29034"/>
    </cofactor>
</comment>
<dbReference type="PROSITE" id="PS00083">
    <property type="entry name" value="INTRADIOL_DIOXYGENAS"/>
    <property type="match status" value="1"/>
</dbReference>
<organism evidence="8 9">
    <name type="scientific">Rhodococcus opacus</name>
    <name type="common">Nocardia opaca</name>
    <dbReference type="NCBI Taxonomy" id="37919"/>
    <lineage>
        <taxon>Bacteria</taxon>
        <taxon>Bacillati</taxon>
        <taxon>Actinomycetota</taxon>
        <taxon>Actinomycetes</taxon>
        <taxon>Mycobacteriales</taxon>
        <taxon>Nocardiaceae</taxon>
        <taxon>Rhodococcus</taxon>
    </lineage>
</organism>
<dbReference type="Gene3D" id="2.60.130.10">
    <property type="entry name" value="Aromatic compound dioxygenase"/>
    <property type="match status" value="1"/>
</dbReference>
<sequence>MTAHPTTTTTLDTPICTATQFVRERTLRAIAASTSSARISELARSATDAIVDVVRRHKVTDAEFHALKSWLISVGDSGEWPLLLDIFVERTITERANATHDVGPSSTEGPYYIPGQPHLPSPCMLPMREDEPGTPLMLTGRVTTTDGSPIAYANLDMWQTDDSGHYSGFTPGTPAGNLRGVVIADDQGCFEVETILPSPYRIPEDGAVGALFTKAKWNPWRPATLHTTVTKLGYFPLTTQLYFENGATSDTAVIEILDRDLVLDVTVSPEGTLRAAYRFVLGSVEP</sequence>
<dbReference type="Pfam" id="PF04444">
    <property type="entry name" value="Dioxygenase_N"/>
    <property type="match status" value="1"/>
</dbReference>
<dbReference type="Pfam" id="PF00775">
    <property type="entry name" value="Dioxygenase_C"/>
    <property type="match status" value="1"/>
</dbReference>
<dbReference type="InterPro" id="IPR007535">
    <property type="entry name" value="Catechol_dOase_N"/>
</dbReference>
<dbReference type="InterPro" id="IPR043029">
    <property type="entry name" value="1_2-CTD_multi_dom"/>
</dbReference>
<geneLocation type="plasmid" evidence="9">
    <name>pr1cp1</name>
</geneLocation>
<evidence type="ECO:0000256" key="6">
    <source>
        <dbReference type="ARBA" id="ARBA00023004"/>
    </source>
</evidence>
<name>A0A1B1KIT2_RHOOP</name>
<evidence type="ECO:0000313" key="9">
    <source>
        <dbReference type="Proteomes" id="UP000186108"/>
    </source>
</evidence>
<evidence type="ECO:0000256" key="2">
    <source>
        <dbReference type="ARBA" id="ARBA00007825"/>
    </source>
</evidence>
<dbReference type="PANTHER" id="PTHR33711:SF7">
    <property type="entry name" value="INTRADIOL RING-CLEAVAGE DIOXYGENASES DOMAIN-CONTAINING PROTEIN-RELATED"/>
    <property type="match status" value="1"/>
</dbReference>
<reference evidence="8 9" key="1">
    <citation type="submission" date="2014-07" db="EMBL/GenBank/DDBJ databases">
        <authorList>
            <person name="Zhang J.E."/>
            <person name="Yang H."/>
            <person name="Guo J."/>
            <person name="Deng Z."/>
            <person name="Luo H."/>
            <person name="Luo M."/>
            <person name="Zhao B."/>
        </authorList>
    </citation>
    <scope>NUCLEOTIDE SEQUENCE [LARGE SCALE GENOMIC DNA]</scope>
    <source>
        <strain evidence="8 9">1CP</strain>
        <plasmid evidence="9">Plasmid pr1cp1</plasmid>
    </source>
</reference>
<evidence type="ECO:0000256" key="3">
    <source>
        <dbReference type="ARBA" id="ARBA00022723"/>
    </source>
</evidence>
<keyword evidence="8" id="KW-0614">Plasmid</keyword>
<keyword evidence="3" id="KW-0479">Metal-binding</keyword>
<dbReference type="Gene3D" id="6.10.10.40">
    <property type="entry name" value="Catechol 1,2-dioxygenase multimerisation domain-like"/>
    <property type="match status" value="1"/>
</dbReference>
<comment type="similarity">
    <text evidence="2">Belongs to the intradiol ring-cleavage dioxygenase family.</text>
</comment>
<dbReference type="InterPro" id="IPR050770">
    <property type="entry name" value="Intradiol_RC_Dioxygenase"/>
</dbReference>
<dbReference type="SUPFAM" id="SSF49482">
    <property type="entry name" value="Aromatic compound dioxygenase"/>
    <property type="match status" value="1"/>
</dbReference>
<dbReference type="Proteomes" id="UP000186108">
    <property type="component" value="Plasmid pR1CP1"/>
</dbReference>
<dbReference type="PANTHER" id="PTHR33711">
    <property type="entry name" value="DIOXYGENASE, PUTATIVE (AFU_ORTHOLOGUE AFUA_2G02910)-RELATED"/>
    <property type="match status" value="1"/>
</dbReference>
<evidence type="ECO:0000313" key="8">
    <source>
        <dbReference type="EMBL" id="ANS32522.1"/>
    </source>
</evidence>
<dbReference type="EC" id="1.13.11.1" evidence="8"/>
<dbReference type="RefSeq" id="WP_065493784.1">
    <property type="nucleotide sequence ID" value="NZ_CP072194.1"/>
</dbReference>
<keyword evidence="5 8" id="KW-0560">Oxidoreductase</keyword>
<keyword evidence="4 8" id="KW-0223">Dioxygenase</keyword>
<dbReference type="InterPro" id="IPR000627">
    <property type="entry name" value="Intradiol_dOase_C"/>
</dbReference>
<keyword evidence="6" id="KW-0408">Iron</keyword>